<dbReference type="InterPro" id="IPR042097">
    <property type="entry name" value="Aminopeptidase_N-like_N_sf"/>
</dbReference>
<dbReference type="Pfam" id="PF17900">
    <property type="entry name" value="Peptidase_M1_N"/>
    <property type="match status" value="1"/>
</dbReference>
<dbReference type="NCBIfam" id="TIGR04183">
    <property type="entry name" value="Por_Secre_tail"/>
    <property type="match status" value="1"/>
</dbReference>
<organism evidence="17 18">
    <name type="scientific">Corallibacter vietnamensis</name>
    <dbReference type="NCBI Taxonomy" id="904130"/>
    <lineage>
        <taxon>Bacteria</taxon>
        <taxon>Pseudomonadati</taxon>
        <taxon>Bacteroidota</taxon>
        <taxon>Flavobacteriia</taxon>
        <taxon>Flavobacteriales</taxon>
        <taxon>Flavobacteriaceae</taxon>
        <taxon>Corallibacter</taxon>
    </lineage>
</organism>
<evidence type="ECO:0000256" key="12">
    <source>
        <dbReference type="ARBA" id="ARBA00023049"/>
    </source>
</evidence>
<keyword evidence="8" id="KW-0479">Metal-binding</keyword>
<feature type="chain" id="PRO_5046099661" description="Aminopeptidase N" evidence="13">
    <location>
        <begin position="25"/>
        <end position="650"/>
    </location>
</feature>
<keyword evidence="12" id="KW-0482">Metalloprotease</keyword>
<feature type="domain" description="Secretion system C-terminal sorting" evidence="16">
    <location>
        <begin position="581"/>
        <end position="645"/>
    </location>
</feature>
<dbReference type="Proteomes" id="UP001501456">
    <property type="component" value="Unassembled WGS sequence"/>
</dbReference>
<keyword evidence="9 13" id="KW-0732">Signal</keyword>
<dbReference type="Gene3D" id="2.60.40.1730">
    <property type="entry name" value="tricorn interacting facor f3 domain"/>
    <property type="match status" value="1"/>
</dbReference>
<dbReference type="InterPro" id="IPR026444">
    <property type="entry name" value="Secre_tail"/>
</dbReference>
<dbReference type="InterPro" id="IPR045357">
    <property type="entry name" value="Aminopeptidase_N-like_N"/>
</dbReference>
<evidence type="ECO:0000256" key="6">
    <source>
        <dbReference type="ARBA" id="ARBA00022438"/>
    </source>
</evidence>
<gene>
    <name evidence="17" type="ORF">GCM10022271_07660</name>
</gene>
<name>A0ABP7GY40_9FLAO</name>
<dbReference type="EMBL" id="BAABBI010000001">
    <property type="protein sequence ID" value="GAA3777883.1"/>
    <property type="molecule type" value="Genomic_DNA"/>
</dbReference>
<feature type="domain" description="Aminopeptidase N-like N-terminal" evidence="15">
    <location>
        <begin position="59"/>
        <end position="237"/>
    </location>
</feature>
<dbReference type="Gene3D" id="1.10.390.10">
    <property type="entry name" value="Neutral Protease Domain 2"/>
    <property type="match status" value="1"/>
</dbReference>
<dbReference type="Pfam" id="PF18962">
    <property type="entry name" value="Por_Secre_tail"/>
    <property type="match status" value="1"/>
</dbReference>
<evidence type="ECO:0000256" key="11">
    <source>
        <dbReference type="ARBA" id="ARBA00022833"/>
    </source>
</evidence>
<keyword evidence="11" id="KW-0862">Zinc</keyword>
<keyword evidence="18" id="KW-1185">Reference proteome</keyword>
<evidence type="ECO:0000256" key="2">
    <source>
        <dbReference type="ARBA" id="ARBA00001947"/>
    </source>
</evidence>
<dbReference type="InterPro" id="IPR050344">
    <property type="entry name" value="Peptidase_M1_aminopeptidases"/>
</dbReference>
<evidence type="ECO:0000313" key="17">
    <source>
        <dbReference type="EMBL" id="GAA3777883.1"/>
    </source>
</evidence>
<feature type="domain" description="Peptidase M1 membrane alanine aminopeptidase" evidence="14">
    <location>
        <begin position="326"/>
        <end position="473"/>
    </location>
</feature>
<comment type="catalytic activity">
    <reaction evidence="1">
        <text>Release of an N-terminal amino acid, Xaa-|-Yaa- from a peptide, amide or arylamide. Xaa is preferably Ala, but may be most amino acids including Pro (slow action). When a terminal hydrophobic residue is followed by a prolyl residue, the two may be released as an intact Xaa-Pro dipeptide.</text>
        <dbReference type="EC" id="3.4.11.2"/>
    </reaction>
</comment>
<reference evidence="18" key="1">
    <citation type="journal article" date="2019" name="Int. J. Syst. Evol. Microbiol.">
        <title>The Global Catalogue of Microorganisms (GCM) 10K type strain sequencing project: providing services to taxonomists for standard genome sequencing and annotation.</title>
        <authorList>
            <consortium name="The Broad Institute Genomics Platform"/>
            <consortium name="The Broad Institute Genome Sequencing Center for Infectious Disease"/>
            <person name="Wu L."/>
            <person name="Ma J."/>
        </authorList>
    </citation>
    <scope>NUCLEOTIDE SEQUENCE [LARGE SCALE GENOMIC DNA]</scope>
    <source>
        <strain evidence="18">JCM 17525</strain>
    </source>
</reference>
<keyword evidence="7" id="KW-0645">Protease</keyword>
<evidence type="ECO:0000256" key="9">
    <source>
        <dbReference type="ARBA" id="ARBA00022729"/>
    </source>
</evidence>
<evidence type="ECO:0000256" key="1">
    <source>
        <dbReference type="ARBA" id="ARBA00000098"/>
    </source>
</evidence>
<evidence type="ECO:0000256" key="5">
    <source>
        <dbReference type="ARBA" id="ARBA00015611"/>
    </source>
</evidence>
<evidence type="ECO:0000259" key="15">
    <source>
        <dbReference type="Pfam" id="PF17900"/>
    </source>
</evidence>
<comment type="cofactor">
    <cofactor evidence="2">
        <name>Zn(2+)</name>
        <dbReference type="ChEBI" id="CHEBI:29105"/>
    </cofactor>
</comment>
<dbReference type="PRINTS" id="PR00756">
    <property type="entry name" value="ALADIPTASE"/>
</dbReference>
<dbReference type="InterPro" id="IPR027268">
    <property type="entry name" value="Peptidase_M4/M1_CTD_sf"/>
</dbReference>
<comment type="caution">
    <text evidence="17">The sequence shown here is derived from an EMBL/GenBank/DDBJ whole genome shotgun (WGS) entry which is preliminary data.</text>
</comment>
<proteinExistence type="inferred from homology"/>
<evidence type="ECO:0000256" key="4">
    <source>
        <dbReference type="ARBA" id="ARBA00012564"/>
    </source>
</evidence>
<comment type="similarity">
    <text evidence="3">Belongs to the peptidase M1 family.</text>
</comment>
<evidence type="ECO:0000256" key="3">
    <source>
        <dbReference type="ARBA" id="ARBA00010136"/>
    </source>
</evidence>
<dbReference type="PANTHER" id="PTHR11533:SF174">
    <property type="entry name" value="PUROMYCIN-SENSITIVE AMINOPEPTIDASE-RELATED"/>
    <property type="match status" value="1"/>
</dbReference>
<evidence type="ECO:0000256" key="13">
    <source>
        <dbReference type="SAM" id="SignalP"/>
    </source>
</evidence>
<dbReference type="EC" id="3.4.11.2" evidence="4"/>
<dbReference type="SUPFAM" id="SSF63737">
    <property type="entry name" value="Leukotriene A4 hydrolase N-terminal domain"/>
    <property type="match status" value="1"/>
</dbReference>
<evidence type="ECO:0000256" key="8">
    <source>
        <dbReference type="ARBA" id="ARBA00022723"/>
    </source>
</evidence>
<keyword evidence="6 17" id="KW-0031">Aminopeptidase</keyword>
<feature type="signal peptide" evidence="13">
    <location>
        <begin position="1"/>
        <end position="24"/>
    </location>
</feature>
<protein>
    <recommendedName>
        <fullName evidence="5">Aminopeptidase N</fullName>
        <ecNumber evidence="4">3.4.11.2</ecNumber>
    </recommendedName>
</protein>
<evidence type="ECO:0000256" key="10">
    <source>
        <dbReference type="ARBA" id="ARBA00022801"/>
    </source>
</evidence>
<sequence length="650" mass="73326">MKRKMKIKLLLICCLFTTVFYSQDYLKTQSDIQKAEARNAFRQMMQRVNLNTGNYDVKYHRLELNIDPSVAFISGDVTTYFEAKENLNQITLELTDNMVVSQVIQRGNSLAFSQNSNDEIVITLPETQNAGVLDSLTVSYSGNPESSGFGSFEQTTHSGDPIIWTLSEPYGAKGWWPCKQDLIDKIDSIDVYLNTPEFNPDNEAYIAVANGLEISQTTQAGEKTTRFKHKYPIPAYLVAIAITNYEVYSHQVDNNGQPFDIVNYVYPESLAYAQANTGVTVDIMNLFSSLFEEYPFSDEKYGHAQFGWGGGMEHTTVSFMGSFNRGLIAHELGHQWFGDKVTCGSWKDIWLNEGFATYLSGLTVEHLDGNDYFTTWKQQTVNSITSQPNGAVYLSDTDTLSIGRIFSSRLSYNKGAMVIHMLRKKLGDAAFYQAMRDYLNHPDFAYDYAKTEGFINSVETSTATNLTEFFNDWLYNEGYPTYNVTWHQVDETSIYIALNQTQSDASVSFFEAPVPIRILGASGEELNIVLENTVNNQGFTRAVNFTVADVIFDPEYDLISRNNTVTLSIDNFDLKNDILSVYPNPTAGVFHITKPDHLMVEQVTIYNTLGQKVYVSTWQSTIDVSSFSDGLLFVQFQTNQGVINKTLLKN</sequence>
<dbReference type="SUPFAM" id="SSF55486">
    <property type="entry name" value="Metalloproteases ('zincins'), catalytic domain"/>
    <property type="match status" value="1"/>
</dbReference>
<evidence type="ECO:0000256" key="7">
    <source>
        <dbReference type="ARBA" id="ARBA00022670"/>
    </source>
</evidence>
<accession>A0ABP7GY40</accession>
<evidence type="ECO:0000259" key="16">
    <source>
        <dbReference type="Pfam" id="PF18962"/>
    </source>
</evidence>
<keyword evidence="10" id="KW-0378">Hydrolase</keyword>
<dbReference type="PANTHER" id="PTHR11533">
    <property type="entry name" value="PROTEASE M1 ZINC METALLOPROTEASE"/>
    <property type="match status" value="1"/>
</dbReference>
<evidence type="ECO:0000259" key="14">
    <source>
        <dbReference type="Pfam" id="PF01433"/>
    </source>
</evidence>
<dbReference type="Pfam" id="PF01433">
    <property type="entry name" value="Peptidase_M1"/>
    <property type="match status" value="1"/>
</dbReference>
<dbReference type="InterPro" id="IPR014782">
    <property type="entry name" value="Peptidase_M1_dom"/>
</dbReference>
<evidence type="ECO:0000313" key="18">
    <source>
        <dbReference type="Proteomes" id="UP001501456"/>
    </source>
</evidence>
<dbReference type="InterPro" id="IPR001930">
    <property type="entry name" value="Peptidase_M1"/>
</dbReference>
<dbReference type="GO" id="GO:0004177">
    <property type="term" value="F:aminopeptidase activity"/>
    <property type="evidence" value="ECO:0007669"/>
    <property type="project" value="UniProtKB-KW"/>
</dbReference>
<dbReference type="CDD" id="cd09603">
    <property type="entry name" value="M1_APN_like"/>
    <property type="match status" value="1"/>
</dbReference>